<reference evidence="1 2" key="1">
    <citation type="submission" date="2018-06" db="EMBL/GenBank/DDBJ databases">
        <title>Extensive metabolic versatility and redundancy in microbially diverse, dynamic hydrothermal sediments.</title>
        <authorList>
            <person name="Dombrowski N."/>
            <person name="Teske A."/>
            <person name="Baker B.J."/>
        </authorList>
    </citation>
    <scope>NUCLEOTIDE SEQUENCE [LARGE SCALE GENOMIC DNA]</scope>
    <source>
        <strain evidence="1">B79_G16</strain>
    </source>
</reference>
<protein>
    <recommendedName>
        <fullName evidence="3">Polymerase nucleotidyl transferase domain-containing protein</fullName>
    </recommendedName>
</protein>
<comment type="caution">
    <text evidence="1">The sequence shown here is derived from an EMBL/GenBank/DDBJ whole genome shotgun (WGS) entry which is preliminary data.</text>
</comment>
<dbReference type="Proteomes" id="UP000281261">
    <property type="component" value="Unassembled WGS sequence"/>
</dbReference>
<evidence type="ECO:0000313" key="1">
    <source>
        <dbReference type="EMBL" id="RLC36495.1"/>
    </source>
</evidence>
<evidence type="ECO:0008006" key="3">
    <source>
        <dbReference type="Google" id="ProtNLM"/>
    </source>
</evidence>
<dbReference type="EMBL" id="QMNG01000051">
    <property type="protein sequence ID" value="RLC36495.1"/>
    <property type="molecule type" value="Genomic_DNA"/>
</dbReference>
<organism evidence="1 2">
    <name type="scientific">candidate division Kazan bacterium</name>
    <dbReference type="NCBI Taxonomy" id="2202143"/>
    <lineage>
        <taxon>Bacteria</taxon>
        <taxon>Bacteria division Kazan-3B-28</taxon>
    </lineage>
</organism>
<proteinExistence type="predicted"/>
<name>A0A420ZBL8_UNCK3</name>
<gene>
    <name evidence="1" type="ORF">DRH29_04425</name>
</gene>
<dbReference type="SUPFAM" id="SSF81301">
    <property type="entry name" value="Nucleotidyltransferase"/>
    <property type="match status" value="1"/>
</dbReference>
<dbReference type="AlphaFoldDB" id="A0A420ZBL8"/>
<dbReference type="InterPro" id="IPR043519">
    <property type="entry name" value="NT_sf"/>
</dbReference>
<sequence length="295" mass="34718">MKEVLVPLIFFAQFNRPLTLKQIRRYAWGKEFGMDELKRILKRAAVKQSGEFYYLEESQVQNALEREQRAEKFWKYVKRFLWIFANVPFLKMAAVQNSLAYGSVGKKSDIDLLIVTRKNRIWTARAFLLLWLSLFNLRTTSKRKYMKFSPEILIDEAALNLGSYVVSNDYLIHYQMADTVPIWNVPFWKTFLSANCWIKAKLPVAYRSSNIREEFGNTASASWFAWLMECMLSGKFGDRVEAWAKIQQKKKLERARERLGITPNVVLGDHMIQTHFHGKWGEFREIIEEALAKYS</sequence>
<accession>A0A420ZBL8</accession>
<evidence type="ECO:0000313" key="2">
    <source>
        <dbReference type="Proteomes" id="UP000281261"/>
    </source>
</evidence>